<dbReference type="NCBIfam" id="TIGR01216">
    <property type="entry name" value="ATP_synt_epsi"/>
    <property type="match status" value="1"/>
</dbReference>
<keyword evidence="5 11" id="KW-1003">Cell membrane</keyword>
<keyword evidence="16" id="KW-1185">Reference proteome</keyword>
<dbReference type="STRING" id="1533.SAMN05443638_107111"/>
<evidence type="ECO:0000256" key="2">
    <source>
        <dbReference type="ARBA" id="ARBA00004202"/>
    </source>
</evidence>
<comment type="subcellular location">
    <subcellularLocation>
        <location evidence="2 11">Cell membrane</location>
        <topology evidence="2 11">Peripheral membrane protein</topology>
    </subcellularLocation>
</comment>
<dbReference type="OrthoDB" id="9804110at2"/>
<evidence type="ECO:0000256" key="7">
    <source>
        <dbReference type="ARBA" id="ARBA00023065"/>
    </source>
</evidence>
<evidence type="ECO:0000256" key="11">
    <source>
        <dbReference type="HAMAP-Rule" id="MF_00530"/>
    </source>
</evidence>
<dbReference type="AlphaFoldDB" id="A0A1M4VEY4"/>
<dbReference type="PANTHER" id="PTHR13822">
    <property type="entry name" value="ATP SYNTHASE DELTA/EPSILON CHAIN"/>
    <property type="match status" value="1"/>
</dbReference>
<dbReference type="PANTHER" id="PTHR13822:SF10">
    <property type="entry name" value="ATP SYNTHASE EPSILON CHAIN, CHLOROPLASTIC"/>
    <property type="match status" value="1"/>
</dbReference>
<protein>
    <recommendedName>
        <fullName evidence="11">ATP synthase epsilon chain</fullName>
    </recommendedName>
    <alternativeName>
        <fullName evidence="11">ATP synthase F1 sector epsilon subunit</fullName>
    </alternativeName>
    <alternativeName>
        <fullName evidence="11">F-ATPase epsilon subunit</fullName>
    </alternativeName>
</protein>
<reference evidence="15 16" key="1">
    <citation type="submission" date="2016-11" db="EMBL/GenBank/DDBJ databases">
        <authorList>
            <person name="Jaros S."/>
            <person name="Januszkiewicz K."/>
            <person name="Wedrychowicz H."/>
        </authorList>
    </citation>
    <scope>NUCLEOTIDE SEQUENCE [LARGE SCALE GENOMIC DNA]</scope>
    <source>
        <strain evidence="15 16">DSM 2631</strain>
    </source>
</reference>
<dbReference type="GO" id="GO:0046933">
    <property type="term" value="F:proton-transporting ATP synthase activity, rotational mechanism"/>
    <property type="evidence" value="ECO:0007669"/>
    <property type="project" value="UniProtKB-UniRule"/>
</dbReference>
<dbReference type="Gene3D" id="2.60.15.10">
    <property type="entry name" value="F0F1 ATP synthase delta/epsilon subunit, N-terminal"/>
    <property type="match status" value="1"/>
</dbReference>
<evidence type="ECO:0000256" key="9">
    <source>
        <dbReference type="ARBA" id="ARBA00023196"/>
    </source>
</evidence>
<comment type="function">
    <text evidence="1 11">Produces ATP from ADP in the presence of a proton gradient across the membrane.</text>
</comment>
<accession>A0A1M4VEY4</accession>
<dbReference type="Pfam" id="PF00401">
    <property type="entry name" value="ATP-synt_DE"/>
    <property type="match status" value="1"/>
</dbReference>
<dbReference type="RefSeq" id="WP_072894532.1">
    <property type="nucleotide sequence ID" value="NZ_FQVM01000007.1"/>
</dbReference>
<evidence type="ECO:0000256" key="8">
    <source>
        <dbReference type="ARBA" id="ARBA00023136"/>
    </source>
</evidence>
<comment type="similarity">
    <text evidence="3 11 12">Belongs to the ATPase epsilon chain family.</text>
</comment>
<keyword evidence="10 11" id="KW-0066">ATP synthesis</keyword>
<dbReference type="NCBIfam" id="NF009984">
    <property type="entry name" value="PRK13450.1"/>
    <property type="match status" value="1"/>
</dbReference>
<evidence type="ECO:0000256" key="12">
    <source>
        <dbReference type="RuleBase" id="RU003656"/>
    </source>
</evidence>
<keyword evidence="6 11" id="KW-0375">Hydrogen ion transport</keyword>
<organism evidence="15 16">
    <name type="scientific">Clostridium fallax</name>
    <dbReference type="NCBI Taxonomy" id="1533"/>
    <lineage>
        <taxon>Bacteria</taxon>
        <taxon>Bacillati</taxon>
        <taxon>Bacillota</taxon>
        <taxon>Clostridia</taxon>
        <taxon>Eubacteriales</taxon>
        <taxon>Clostridiaceae</taxon>
        <taxon>Clostridium</taxon>
    </lineage>
</organism>
<dbReference type="FunFam" id="1.20.5.440:FF:000001">
    <property type="entry name" value="ATP synthase epsilon chain"/>
    <property type="match status" value="1"/>
</dbReference>
<evidence type="ECO:0000313" key="15">
    <source>
        <dbReference type="EMBL" id="SHE67517.1"/>
    </source>
</evidence>
<dbReference type="Proteomes" id="UP000184035">
    <property type="component" value="Unassembled WGS sequence"/>
</dbReference>
<dbReference type="SUPFAM" id="SSF51344">
    <property type="entry name" value="Epsilon subunit of F1F0-ATP synthase N-terminal domain"/>
    <property type="match status" value="1"/>
</dbReference>
<dbReference type="EMBL" id="FQVM01000007">
    <property type="protein sequence ID" value="SHE67517.1"/>
    <property type="molecule type" value="Genomic_DNA"/>
</dbReference>
<sequence>MSTFTLKLITPNKELFNGNIVSLQSMNAEGGFEIFANHEAYLTTVVPTMTKFVEENGTEHKLFTSTGVIDFNKNELTFCCDAAEWPEDINIDRAKEAKERAEKRLKSDKDIDVKRAKLALARALARIDIGSDFN</sequence>
<dbReference type="InterPro" id="IPR001469">
    <property type="entry name" value="ATP_synth_F1_dsu/esu"/>
</dbReference>
<evidence type="ECO:0000256" key="1">
    <source>
        <dbReference type="ARBA" id="ARBA00003543"/>
    </source>
</evidence>
<dbReference type="GO" id="GO:0005524">
    <property type="term" value="F:ATP binding"/>
    <property type="evidence" value="ECO:0007669"/>
    <property type="project" value="UniProtKB-UniRule"/>
</dbReference>
<evidence type="ECO:0000256" key="4">
    <source>
        <dbReference type="ARBA" id="ARBA00022448"/>
    </source>
</evidence>
<evidence type="ECO:0000256" key="3">
    <source>
        <dbReference type="ARBA" id="ARBA00005712"/>
    </source>
</evidence>
<dbReference type="InterPro" id="IPR020547">
    <property type="entry name" value="ATP_synth_F1_esu_C"/>
</dbReference>
<feature type="domain" description="ATP synthase F1 complex delta/epsilon subunit N-terminal" evidence="14">
    <location>
        <begin position="4"/>
        <end position="83"/>
    </location>
</feature>
<dbReference type="HAMAP" id="MF_00530">
    <property type="entry name" value="ATP_synth_epsil_bac"/>
    <property type="match status" value="1"/>
</dbReference>
<feature type="domain" description="ATP synthase epsilon subunit C-terminal" evidence="13">
    <location>
        <begin position="87"/>
        <end position="128"/>
    </location>
</feature>
<evidence type="ECO:0000256" key="10">
    <source>
        <dbReference type="ARBA" id="ARBA00023310"/>
    </source>
</evidence>
<proteinExistence type="inferred from homology"/>
<gene>
    <name evidence="11" type="primary">atpC</name>
    <name evidence="15" type="ORF">SAMN05443638_107111</name>
</gene>
<dbReference type="InterPro" id="IPR020546">
    <property type="entry name" value="ATP_synth_F1_dsu/esu_N"/>
</dbReference>
<keyword evidence="7 11" id="KW-0406">Ion transport</keyword>
<evidence type="ECO:0000259" key="14">
    <source>
        <dbReference type="Pfam" id="PF02823"/>
    </source>
</evidence>
<evidence type="ECO:0000256" key="6">
    <source>
        <dbReference type="ARBA" id="ARBA00022781"/>
    </source>
</evidence>
<name>A0A1M4VEY4_9CLOT</name>
<keyword evidence="8 11" id="KW-0472">Membrane</keyword>
<dbReference type="InterPro" id="IPR036771">
    <property type="entry name" value="ATPsynth_dsu/esu_N"/>
</dbReference>
<evidence type="ECO:0000256" key="5">
    <source>
        <dbReference type="ARBA" id="ARBA00022475"/>
    </source>
</evidence>
<dbReference type="InterPro" id="IPR036794">
    <property type="entry name" value="ATP_F1_dsu/esu_C_sf"/>
</dbReference>
<evidence type="ECO:0000313" key="16">
    <source>
        <dbReference type="Proteomes" id="UP000184035"/>
    </source>
</evidence>
<dbReference type="CDD" id="cd12152">
    <property type="entry name" value="F1-ATPase_delta"/>
    <property type="match status" value="1"/>
</dbReference>
<dbReference type="Pfam" id="PF02823">
    <property type="entry name" value="ATP-synt_DE_N"/>
    <property type="match status" value="1"/>
</dbReference>
<dbReference type="Gene3D" id="1.20.5.440">
    <property type="entry name" value="ATP synthase delta/epsilon subunit, C-terminal domain"/>
    <property type="match status" value="1"/>
</dbReference>
<evidence type="ECO:0000259" key="13">
    <source>
        <dbReference type="Pfam" id="PF00401"/>
    </source>
</evidence>
<dbReference type="GO" id="GO:0005886">
    <property type="term" value="C:plasma membrane"/>
    <property type="evidence" value="ECO:0007669"/>
    <property type="project" value="UniProtKB-SubCell"/>
</dbReference>
<keyword evidence="4 11" id="KW-0813">Transport</keyword>
<keyword evidence="9 11" id="KW-0139">CF(1)</keyword>
<dbReference type="SUPFAM" id="SSF46604">
    <property type="entry name" value="Epsilon subunit of F1F0-ATP synthase C-terminal domain"/>
    <property type="match status" value="1"/>
</dbReference>
<comment type="subunit">
    <text evidence="11 12">F-type ATPases have 2 components, CF(1) - the catalytic core - and CF(0) - the membrane proton channel. CF(1) has five subunits: alpha(3), beta(3), gamma(1), delta(1), epsilon(1). CF(0) has three main subunits: a, b and c.</text>
</comment>
<dbReference type="GO" id="GO:0045259">
    <property type="term" value="C:proton-transporting ATP synthase complex"/>
    <property type="evidence" value="ECO:0007669"/>
    <property type="project" value="UniProtKB-KW"/>
</dbReference>